<proteinExistence type="predicted"/>
<keyword evidence="2" id="KW-1185">Reference proteome</keyword>
<dbReference type="AlphaFoldDB" id="A0A3P9Q273"/>
<protein>
    <submittedName>
        <fullName evidence="1">Uncharacterized protein</fullName>
    </submittedName>
</protein>
<accession>A0A3P9Q273</accession>
<evidence type="ECO:0000313" key="1">
    <source>
        <dbReference type="Ensembl" id="ENSPREP00000028104.1"/>
    </source>
</evidence>
<dbReference type="Ensembl" id="ENSPRET00000028413.1">
    <property type="protein sequence ID" value="ENSPREP00000028104.1"/>
    <property type="gene ID" value="ENSPREG00000019027.1"/>
</dbReference>
<dbReference type="Proteomes" id="UP000242638">
    <property type="component" value="Unassembled WGS sequence"/>
</dbReference>
<reference evidence="1" key="3">
    <citation type="submission" date="2025-09" db="UniProtKB">
        <authorList>
            <consortium name="Ensembl"/>
        </authorList>
    </citation>
    <scope>IDENTIFICATION</scope>
    <source>
        <strain evidence="1">Guanapo</strain>
    </source>
</reference>
<dbReference type="GeneTree" id="ENSGT00940000179639"/>
<reference evidence="1" key="2">
    <citation type="submission" date="2025-08" db="UniProtKB">
        <authorList>
            <consortium name="Ensembl"/>
        </authorList>
    </citation>
    <scope>IDENTIFICATION</scope>
    <source>
        <strain evidence="1">Guanapo</strain>
    </source>
</reference>
<dbReference type="STRING" id="8081.ENSPREP00000028104"/>
<reference evidence="2" key="1">
    <citation type="submission" date="2013-11" db="EMBL/GenBank/DDBJ databases">
        <title>The genomic landscape of the Guanapo guppy.</title>
        <authorList>
            <person name="Kuenstner A."/>
            <person name="Dreyer C."/>
        </authorList>
    </citation>
    <scope>NUCLEOTIDE SEQUENCE</scope>
    <source>
        <strain evidence="2">Guanapo</strain>
    </source>
</reference>
<evidence type="ECO:0000313" key="2">
    <source>
        <dbReference type="Proteomes" id="UP000242638"/>
    </source>
</evidence>
<sequence length="85" mass="10398">MYRLCAQTKEVKLILSREEGRDLYRCKAEGFLLYINQSLIDVFNQPYLIFILYKECKRRKCSISYDMPDPPCLFDRHNEYKYMLR</sequence>
<name>A0A3P9Q273_POERE</name>
<organism evidence="1 2">
    <name type="scientific">Poecilia reticulata</name>
    <name type="common">Guppy</name>
    <name type="synonym">Acanthophacelus reticulatus</name>
    <dbReference type="NCBI Taxonomy" id="8081"/>
    <lineage>
        <taxon>Eukaryota</taxon>
        <taxon>Metazoa</taxon>
        <taxon>Chordata</taxon>
        <taxon>Craniata</taxon>
        <taxon>Vertebrata</taxon>
        <taxon>Euteleostomi</taxon>
        <taxon>Actinopterygii</taxon>
        <taxon>Neopterygii</taxon>
        <taxon>Teleostei</taxon>
        <taxon>Neoteleostei</taxon>
        <taxon>Acanthomorphata</taxon>
        <taxon>Ovalentaria</taxon>
        <taxon>Atherinomorphae</taxon>
        <taxon>Cyprinodontiformes</taxon>
        <taxon>Poeciliidae</taxon>
        <taxon>Poeciliinae</taxon>
        <taxon>Poecilia</taxon>
    </lineage>
</organism>